<dbReference type="RefSeq" id="WP_067975277.1">
    <property type="nucleotide sequence ID" value="NZ_CAJHKM010000002.1"/>
</dbReference>
<dbReference type="Gene3D" id="3.10.129.10">
    <property type="entry name" value="Hotdog Thioesterase"/>
    <property type="match status" value="1"/>
</dbReference>
<organism evidence="1 3">
    <name type="scientific">Aerococcus sanguinicola</name>
    <dbReference type="NCBI Taxonomy" id="119206"/>
    <lineage>
        <taxon>Bacteria</taxon>
        <taxon>Bacillati</taxon>
        <taxon>Bacillota</taxon>
        <taxon>Bacilli</taxon>
        <taxon>Lactobacillales</taxon>
        <taxon>Aerococcaceae</taxon>
        <taxon>Aerococcus</taxon>
    </lineage>
</organism>
<keyword evidence="3" id="KW-1185">Reference proteome</keyword>
<gene>
    <name evidence="1" type="ORF">AWM72_06865</name>
    <name evidence="2" type="ORF">CYJ28_02895</name>
</gene>
<dbReference type="InterPro" id="IPR029069">
    <property type="entry name" value="HotDog_dom_sf"/>
</dbReference>
<dbReference type="EMBL" id="CP014160">
    <property type="protein sequence ID" value="AMB94488.1"/>
    <property type="molecule type" value="Genomic_DNA"/>
</dbReference>
<accession>A0A0X8FBW4</accession>
<name>A0A0X8FBW4_9LACT</name>
<dbReference type="AlphaFoldDB" id="A0A0X8FBW4"/>
<reference evidence="1 3" key="1">
    <citation type="journal article" date="2016" name="Genome Announc.">
        <title>Complete Genome Sequences of Aerococcus christensenii CCUG 28831T, Aerococcus sanguinicola CCUG 43001T, Aerococcus urinae CCUG 36881T, Aerococcus urinaeequi CCUG 28094T, Aerococcus urinaehominis CCUG 42038 BT, and Aerococcus viridans CCUG 4311T.</title>
        <authorList>
            <person name="Carkaci D."/>
            <person name="Dargis R."/>
            <person name="Nielsen X.C."/>
            <person name="Skovgaard O."/>
            <person name="Fuursted K."/>
            <person name="Christensen J.J."/>
        </authorList>
    </citation>
    <scope>NUCLEOTIDE SEQUENCE [LARGE SCALE GENOMIC DNA]</scope>
    <source>
        <strain evidence="1 3">CCUG43001</strain>
    </source>
</reference>
<dbReference type="GeneID" id="92903785"/>
<dbReference type="OrthoDB" id="2691304at2"/>
<dbReference type="Proteomes" id="UP000234239">
    <property type="component" value="Unassembled WGS sequence"/>
</dbReference>
<reference evidence="2 4" key="3">
    <citation type="submission" date="2017-12" db="EMBL/GenBank/DDBJ databases">
        <title>Phylogenetic diversity of female urinary microbiome.</title>
        <authorList>
            <person name="Thomas-White K."/>
            <person name="Wolfe A.J."/>
        </authorList>
    </citation>
    <scope>NUCLEOTIDE SEQUENCE [LARGE SCALE GENOMIC DNA]</scope>
    <source>
        <strain evidence="2 4">UMB0139</strain>
    </source>
</reference>
<reference evidence="3" key="2">
    <citation type="submission" date="2016-01" db="EMBL/GenBank/DDBJ databases">
        <title>Six Aerococcus type strain genome sequencing and assembly using PacBio and Illumina Hiseq.</title>
        <authorList>
            <person name="Carkaci D."/>
            <person name="Dargis R."/>
            <person name="Nielsen X.C."/>
            <person name="Skovgaard O."/>
            <person name="Fuursted K."/>
            <person name="Christensen J.J."/>
        </authorList>
    </citation>
    <scope>NUCLEOTIDE SEQUENCE [LARGE SCALE GENOMIC DNA]</scope>
    <source>
        <strain evidence="3">CCUG43001</strain>
    </source>
</reference>
<dbReference type="SUPFAM" id="SSF54637">
    <property type="entry name" value="Thioesterase/thiol ester dehydrase-isomerase"/>
    <property type="match status" value="1"/>
</dbReference>
<evidence type="ECO:0000313" key="3">
    <source>
        <dbReference type="Proteomes" id="UP000069912"/>
    </source>
</evidence>
<dbReference type="KEGG" id="asan:AWM72_06865"/>
<evidence type="ECO:0000313" key="1">
    <source>
        <dbReference type="EMBL" id="AMB94488.1"/>
    </source>
</evidence>
<sequence length="176" mass="19836">MVAYNNDDGLSFGKPLHAIDVGDTFTMTERFRERDILLYMGVTNDINPRYLKTEEAHQVVDLETVIPPIALMGAITRTVSMHFPGPGSMLVEMNFTINKAIRHDSTITYHFEVIRIEEWRGYVTIHVIGNNETTGEDRVLDAMLMVLPPEEALTDQPKIIDSSELKRVDGGDVNSD</sequence>
<protein>
    <submittedName>
        <fullName evidence="1">Dehydrogenase</fullName>
    </submittedName>
</protein>
<proteinExistence type="predicted"/>
<dbReference type="Proteomes" id="UP000069912">
    <property type="component" value="Chromosome"/>
</dbReference>
<evidence type="ECO:0000313" key="4">
    <source>
        <dbReference type="Proteomes" id="UP000234239"/>
    </source>
</evidence>
<dbReference type="EMBL" id="PKGY01000001">
    <property type="protein sequence ID" value="PKZ23518.1"/>
    <property type="molecule type" value="Genomic_DNA"/>
</dbReference>
<evidence type="ECO:0000313" key="2">
    <source>
        <dbReference type="EMBL" id="PKZ23518.1"/>
    </source>
</evidence>